<sequence>MSASLPTYYDVLRVERHASPERVRAAYRRLAQKYHPDKMPGNANASRAMAAINAAYEVLSDPQRRAEHDLWIQRARHAARPRPPVPAAPTGLLETLRLGNAWPWVLLFGTMAVALGTIGTAIYLAAMPARATAAPALQACAVAAPAPAARCAPRT</sequence>
<dbReference type="CDD" id="cd06257">
    <property type="entry name" value="DnaJ"/>
    <property type="match status" value="1"/>
</dbReference>
<keyword evidence="1" id="KW-1133">Transmembrane helix</keyword>
<gene>
    <name evidence="3" type="ORF">JJ685_00825</name>
</gene>
<dbReference type="PROSITE" id="PS50076">
    <property type="entry name" value="DNAJ_2"/>
    <property type="match status" value="1"/>
</dbReference>
<protein>
    <submittedName>
        <fullName evidence="3">J domain-containing protein</fullName>
    </submittedName>
</protein>
<dbReference type="PRINTS" id="PR00625">
    <property type="entry name" value="JDOMAIN"/>
</dbReference>
<reference evidence="3 4" key="1">
    <citation type="journal article" date="2017" name="Int. J. Syst. Evol. Microbiol.">
        <title>Ramlibacter monticola sp. nov., isolated from forest soil.</title>
        <authorList>
            <person name="Chaudhary D.K."/>
            <person name="Kim J."/>
        </authorList>
    </citation>
    <scope>NUCLEOTIDE SEQUENCE [LARGE SCALE GENOMIC DNA]</scope>
    <source>
        <strain evidence="3 4">KACC 19175</strain>
    </source>
</reference>
<keyword evidence="4" id="KW-1185">Reference proteome</keyword>
<feature type="transmembrane region" description="Helical" evidence="1">
    <location>
        <begin position="101"/>
        <end position="126"/>
    </location>
</feature>
<proteinExistence type="predicted"/>
<dbReference type="SMART" id="SM00271">
    <property type="entry name" value="DnaJ"/>
    <property type="match status" value="1"/>
</dbReference>
<dbReference type="InterPro" id="IPR001623">
    <property type="entry name" value="DnaJ_domain"/>
</dbReference>
<evidence type="ECO:0000313" key="3">
    <source>
        <dbReference type="EMBL" id="MBL0389675.1"/>
    </source>
</evidence>
<dbReference type="AlphaFoldDB" id="A0A936YSD1"/>
<dbReference type="EMBL" id="JAEQNE010000001">
    <property type="protein sequence ID" value="MBL0389675.1"/>
    <property type="molecule type" value="Genomic_DNA"/>
</dbReference>
<keyword evidence="1" id="KW-0812">Transmembrane</keyword>
<evidence type="ECO:0000259" key="2">
    <source>
        <dbReference type="PROSITE" id="PS50076"/>
    </source>
</evidence>
<dbReference type="InterPro" id="IPR050817">
    <property type="entry name" value="DjlA_DnaK_co-chaperone"/>
</dbReference>
<evidence type="ECO:0000256" key="1">
    <source>
        <dbReference type="SAM" id="Phobius"/>
    </source>
</evidence>
<evidence type="ECO:0000313" key="4">
    <source>
        <dbReference type="Proteomes" id="UP000599109"/>
    </source>
</evidence>
<dbReference type="Proteomes" id="UP000599109">
    <property type="component" value="Unassembled WGS sequence"/>
</dbReference>
<comment type="caution">
    <text evidence="3">The sequence shown here is derived from an EMBL/GenBank/DDBJ whole genome shotgun (WGS) entry which is preliminary data.</text>
</comment>
<dbReference type="SUPFAM" id="SSF46565">
    <property type="entry name" value="Chaperone J-domain"/>
    <property type="match status" value="1"/>
</dbReference>
<keyword evidence="1" id="KW-0472">Membrane</keyword>
<dbReference type="RefSeq" id="WP_201672279.1">
    <property type="nucleotide sequence ID" value="NZ_JAEQNE010000001.1"/>
</dbReference>
<organism evidence="3 4">
    <name type="scientific">Ramlibacter monticola</name>
    <dbReference type="NCBI Taxonomy" id="1926872"/>
    <lineage>
        <taxon>Bacteria</taxon>
        <taxon>Pseudomonadati</taxon>
        <taxon>Pseudomonadota</taxon>
        <taxon>Betaproteobacteria</taxon>
        <taxon>Burkholderiales</taxon>
        <taxon>Comamonadaceae</taxon>
        <taxon>Ramlibacter</taxon>
    </lineage>
</organism>
<accession>A0A936YSD1</accession>
<feature type="domain" description="J" evidence="2">
    <location>
        <begin position="7"/>
        <end position="72"/>
    </location>
</feature>
<dbReference type="InterPro" id="IPR036869">
    <property type="entry name" value="J_dom_sf"/>
</dbReference>
<name>A0A936YSD1_9BURK</name>
<dbReference type="Gene3D" id="1.10.287.110">
    <property type="entry name" value="DnaJ domain"/>
    <property type="match status" value="1"/>
</dbReference>
<dbReference type="Pfam" id="PF00226">
    <property type="entry name" value="DnaJ"/>
    <property type="match status" value="1"/>
</dbReference>
<dbReference type="PANTHER" id="PTHR24074">
    <property type="entry name" value="CO-CHAPERONE PROTEIN DJLA"/>
    <property type="match status" value="1"/>
</dbReference>